<comment type="caution">
    <text evidence="3">The sequence shown here is derived from an EMBL/GenBank/DDBJ whole genome shotgun (WGS) entry which is preliminary data.</text>
</comment>
<evidence type="ECO:0000256" key="1">
    <source>
        <dbReference type="SAM" id="MobiDB-lite"/>
    </source>
</evidence>
<feature type="compositionally biased region" description="Polar residues" evidence="1">
    <location>
        <begin position="535"/>
        <end position="582"/>
    </location>
</feature>
<gene>
    <name evidence="3" type="ORF">SNE40_008721</name>
</gene>
<name>A0AAN8JT07_PATCE</name>
<feature type="compositionally biased region" description="Acidic residues" evidence="1">
    <location>
        <begin position="150"/>
        <end position="201"/>
    </location>
</feature>
<dbReference type="Proteomes" id="UP001347796">
    <property type="component" value="Unassembled WGS sequence"/>
</dbReference>
<feature type="region of interest" description="Disordered" evidence="1">
    <location>
        <begin position="524"/>
        <end position="582"/>
    </location>
</feature>
<keyword evidence="2" id="KW-0732">Signal</keyword>
<evidence type="ECO:0000313" key="4">
    <source>
        <dbReference type="Proteomes" id="UP001347796"/>
    </source>
</evidence>
<feature type="signal peptide" evidence="2">
    <location>
        <begin position="1"/>
        <end position="18"/>
    </location>
</feature>
<dbReference type="AlphaFoldDB" id="A0AAN8JT07"/>
<reference evidence="3 4" key="1">
    <citation type="submission" date="2024-01" db="EMBL/GenBank/DDBJ databases">
        <title>The genome of the rayed Mediterranean limpet Patella caerulea (Linnaeus, 1758).</title>
        <authorList>
            <person name="Anh-Thu Weber A."/>
            <person name="Halstead-Nussloch G."/>
        </authorList>
    </citation>
    <scope>NUCLEOTIDE SEQUENCE [LARGE SCALE GENOMIC DNA]</scope>
    <source>
        <strain evidence="3">AATW-2023a</strain>
        <tissue evidence="3">Whole specimen</tissue>
    </source>
</reference>
<proteinExistence type="predicted"/>
<evidence type="ECO:0000313" key="3">
    <source>
        <dbReference type="EMBL" id="KAK6180723.1"/>
    </source>
</evidence>
<accession>A0AAN8JT07</accession>
<feature type="region of interest" description="Disordered" evidence="1">
    <location>
        <begin position="90"/>
        <end position="227"/>
    </location>
</feature>
<protein>
    <submittedName>
        <fullName evidence="3">Uncharacterized protein</fullName>
    </submittedName>
</protein>
<feature type="compositionally biased region" description="Acidic residues" evidence="1">
    <location>
        <begin position="216"/>
        <end position="227"/>
    </location>
</feature>
<feature type="chain" id="PRO_5042853175" evidence="2">
    <location>
        <begin position="19"/>
        <end position="616"/>
    </location>
</feature>
<evidence type="ECO:0000256" key="2">
    <source>
        <dbReference type="SAM" id="SignalP"/>
    </source>
</evidence>
<organism evidence="3 4">
    <name type="scientific">Patella caerulea</name>
    <name type="common">Rayed Mediterranean limpet</name>
    <dbReference type="NCBI Taxonomy" id="87958"/>
    <lineage>
        <taxon>Eukaryota</taxon>
        <taxon>Metazoa</taxon>
        <taxon>Spiralia</taxon>
        <taxon>Lophotrochozoa</taxon>
        <taxon>Mollusca</taxon>
        <taxon>Gastropoda</taxon>
        <taxon>Patellogastropoda</taxon>
        <taxon>Patelloidea</taxon>
        <taxon>Patellidae</taxon>
        <taxon>Patella</taxon>
    </lineage>
</organism>
<feature type="compositionally biased region" description="Low complexity" evidence="1">
    <location>
        <begin position="120"/>
        <end position="141"/>
    </location>
</feature>
<dbReference type="EMBL" id="JAZGQO010000007">
    <property type="protein sequence ID" value="KAK6180723.1"/>
    <property type="molecule type" value="Genomic_DNA"/>
</dbReference>
<keyword evidence="4" id="KW-1185">Reference proteome</keyword>
<sequence>MRLAPLNLVFLTIVITHAHTTFFQRPMLLSPFISRLQPQIRPSMPVVMPVARKVCSVQRVPIFIPVPFNVPSMPIRGSSMSMNKAKASMAKARRTSIPQIVTTGNDDDDDDQSKVKMPATVKVKMPVTVKVEEPTTTPTPTLARIRQMDDDSNEDDDEDDDDDDDDNGDDTDDNTDDDDDDTDDDDTVEDNDDDNDNDDDERGVISNNNDYANQSDDNDDDMDDDNGEVYIFKTRPKTPSQNVGGVVGPAMPGVVFGTSGQGATNSGHQEIDMDTDSTMNSFPDDDNMLINVLRTPFSVHNNNKPTFGQAYNPDMFNPNLQSRHNGVPATNIINTFGTSQPFPNRGNNFNEYEPQGESVFGPNIGDIAGESNIFNYGGLDFEFGQRNPDSTSINPQTAVSGNVPDKVTPLRLPAWNPAMVATNILPTVFSGTNGLESRGFKTVSSFRNTVEAPVSTDNAPMVNFLPSSFNPSINPLYSVLDAGIVKTGASDIPNLVGNVQDFSPGVYKQNNIIPTIPGDISTKDLSPNLRGSDVMAQNNTSTIQSGTSVNPKPPTTAETNVEQENPEPSMSPNTDPNSIATFNTETDNLLNKPMGLTDILIETNKAMVEALTGSGV</sequence>